<dbReference type="RefSeq" id="XP_006682304.1">
    <property type="nucleotide sequence ID" value="XM_006682241.1"/>
</dbReference>
<dbReference type="HOGENOM" id="CLU_2305539_0_0_1"/>
<dbReference type="EMBL" id="GL882893">
    <property type="protein sequence ID" value="EGF77190.1"/>
    <property type="molecule type" value="Genomic_DNA"/>
</dbReference>
<sequence length="100" mass="11242">MMRAIRFRPVFSHVFRHRLTSNHCVLFSTATRKPTTATATGKPGSAQQADWHRHNPTPSEDAVVGDHINESIPEMQQHTIDAIKKEHLSTKKPASKKSAF</sequence>
<evidence type="ECO:0000256" key="1">
    <source>
        <dbReference type="SAM" id="MobiDB-lite"/>
    </source>
</evidence>
<evidence type="ECO:0000313" key="2">
    <source>
        <dbReference type="EMBL" id="EGF77190.1"/>
    </source>
</evidence>
<accession>F4PCF7</accession>
<proteinExistence type="predicted"/>
<feature type="compositionally biased region" description="Low complexity" evidence="1">
    <location>
        <begin position="30"/>
        <end position="46"/>
    </location>
</feature>
<dbReference type="AlphaFoldDB" id="F4PCF7"/>
<dbReference type="OrthoDB" id="10595984at2759"/>
<dbReference type="Proteomes" id="UP000007241">
    <property type="component" value="Unassembled WGS sequence"/>
</dbReference>
<dbReference type="InParanoid" id="F4PCF7"/>
<protein>
    <submittedName>
        <fullName evidence="2">Uncharacterized protein</fullName>
    </submittedName>
</protein>
<name>F4PCF7_BATDJ</name>
<reference evidence="2 3" key="1">
    <citation type="submission" date="2009-12" db="EMBL/GenBank/DDBJ databases">
        <title>The draft genome of Batrachochytrium dendrobatidis.</title>
        <authorList>
            <consortium name="US DOE Joint Genome Institute (JGI-PGF)"/>
            <person name="Kuo A."/>
            <person name="Salamov A."/>
            <person name="Schmutz J."/>
            <person name="Lucas S."/>
            <person name="Pitluck S."/>
            <person name="Rosenblum E."/>
            <person name="Stajich J."/>
            <person name="Eisen M."/>
            <person name="Grigoriev I.V."/>
        </authorList>
    </citation>
    <scope>NUCLEOTIDE SEQUENCE [LARGE SCALE GENOMIC DNA]</scope>
    <source>
        <strain evidence="3">JAM81 / FGSC 10211</strain>
    </source>
</reference>
<dbReference type="GeneID" id="18244466"/>
<gene>
    <name evidence="2" type="ORF">BATDEDRAFT_92006</name>
</gene>
<evidence type="ECO:0000313" key="3">
    <source>
        <dbReference type="Proteomes" id="UP000007241"/>
    </source>
</evidence>
<feature type="region of interest" description="Disordered" evidence="1">
    <location>
        <begin position="30"/>
        <end position="100"/>
    </location>
</feature>
<organism evidence="2 3">
    <name type="scientific">Batrachochytrium dendrobatidis (strain JAM81 / FGSC 10211)</name>
    <name type="common">Frog chytrid fungus</name>
    <dbReference type="NCBI Taxonomy" id="684364"/>
    <lineage>
        <taxon>Eukaryota</taxon>
        <taxon>Fungi</taxon>
        <taxon>Fungi incertae sedis</taxon>
        <taxon>Chytridiomycota</taxon>
        <taxon>Chytridiomycota incertae sedis</taxon>
        <taxon>Chytridiomycetes</taxon>
        <taxon>Rhizophydiales</taxon>
        <taxon>Rhizophydiales incertae sedis</taxon>
        <taxon>Batrachochytrium</taxon>
    </lineage>
</organism>
<keyword evidence="3" id="KW-1185">Reference proteome</keyword>